<dbReference type="AlphaFoldDB" id="A0A1G6GJW3"/>
<dbReference type="OrthoDB" id="1679700at2"/>
<proteinExistence type="predicted"/>
<organism evidence="6 7">
    <name type="scientific">Pelagirhabdus alkalitolerans</name>
    <dbReference type="NCBI Taxonomy" id="1612202"/>
    <lineage>
        <taxon>Bacteria</taxon>
        <taxon>Bacillati</taxon>
        <taxon>Bacillota</taxon>
        <taxon>Bacilli</taxon>
        <taxon>Bacillales</taxon>
        <taxon>Bacillaceae</taxon>
        <taxon>Pelagirhabdus</taxon>
    </lineage>
</organism>
<keyword evidence="3 5" id="KW-1133">Transmembrane helix</keyword>
<accession>A0A1G6GJW3</accession>
<evidence type="ECO:0000256" key="1">
    <source>
        <dbReference type="ARBA" id="ARBA00022475"/>
    </source>
</evidence>
<feature type="transmembrane region" description="Helical" evidence="5">
    <location>
        <begin position="39"/>
        <end position="61"/>
    </location>
</feature>
<keyword evidence="7" id="KW-1185">Reference proteome</keyword>
<keyword evidence="4 5" id="KW-0472">Membrane</keyword>
<feature type="transmembrane region" description="Helical" evidence="5">
    <location>
        <begin position="6"/>
        <end position="27"/>
    </location>
</feature>
<feature type="transmembrane region" description="Helical" evidence="5">
    <location>
        <begin position="98"/>
        <end position="117"/>
    </location>
</feature>
<name>A0A1G6GJW3_9BACI</name>
<dbReference type="EMBL" id="FMYI01000001">
    <property type="protein sequence ID" value="SDB81476.1"/>
    <property type="molecule type" value="Genomic_DNA"/>
</dbReference>
<evidence type="ECO:0000313" key="6">
    <source>
        <dbReference type="EMBL" id="SDB81476.1"/>
    </source>
</evidence>
<feature type="transmembrane region" description="Helical" evidence="5">
    <location>
        <begin position="123"/>
        <end position="145"/>
    </location>
</feature>
<evidence type="ECO:0000313" key="7">
    <source>
        <dbReference type="Proteomes" id="UP000242949"/>
    </source>
</evidence>
<reference evidence="7" key="1">
    <citation type="submission" date="2016-09" db="EMBL/GenBank/DDBJ databases">
        <authorList>
            <person name="Varghese N."/>
            <person name="Submissions S."/>
        </authorList>
    </citation>
    <scope>NUCLEOTIDE SEQUENCE [LARGE SCALE GENOMIC DNA]</scope>
    <source>
        <strain evidence="7">S5</strain>
    </source>
</reference>
<protein>
    <submittedName>
        <fullName evidence="6">Mn2+ efflux pump MntP</fullName>
    </submittedName>
</protein>
<evidence type="ECO:0000256" key="2">
    <source>
        <dbReference type="ARBA" id="ARBA00022692"/>
    </source>
</evidence>
<dbReference type="InterPro" id="IPR003810">
    <property type="entry name" value="Mntp/YtaF"/>
</dbReference>
<dbReference type="PANTHER" id="PTHR35529:SF1">
    <property type="entry name" value="MANGANESE EFFLUX PUMP MNTP-RELATED"/>
    <property type="match status" value="1"/>
</dbReference>
<gene>
    <name evidence="6" type="ORF">SAMN05421734_10198</name>
</gene>
<evidence type="ECO:0000256" key="3">
    <source>
        <dbReference type="ARBA" id="ARBA00022989"/>
    </source>
</evidence>
<evidence type="ECO:0000256" key="4">
    <source>
        <dbReference type="ARBA" id="ARBA00023136"/>
    </source>
</evidence>
<dbReference type="Proteomes" id="UP000242949">
    <property type="component" value="Unassembled WGS sequence"/>
</dbReference>
<dbReference type="RefSeq" id="WP_090791706.1">
    <property type="nucleotide sequence ID" value="NZ_FMYI01000001.1"/>
</dbReference>
<dbReference type="Pfam" id="PF02659">
    <property type="entry name" value="Mntp"/>
    <property type="match status" value="1"/>
</dbReference>
<dbReference type="PANTHER" id="PTHR35529">
    <property type="entry name" value="MANGANESE EFFLUX PUMP MNTP-RELATED"/>
    <property type="match status" value="1"/>
</dbReference>
<dbReference type="STRING" id="1612202.SAMN05421734_10198"/>
<keyword evidence="1" id="KW-1003">Cell membrane</keyword>
<keyword evidence="2 5" id="KW-0812">Transmembrane</keyword>
<feature type="transmembrane region" description="Helical" evidence="5">
    <location>
        <begin position="157"/>
        <end position="173"/>
    </location>
</feature>
<feature type="transmembrane region" description="Helical" evidence="5">
    <location>
        <begin position="67"/>
        <end position="86"/>
    </location>
</feature>
<sequence length="175" mass="19320">MFYQFLLAIVLGLDAFSVCLAVGLNGFKIKQMVLMSGLIGFWHGLFPIVGFLCGQVIVYYVDDLIDLITGSLLVSLGVYLCLNSFTESVSIKWNKTKLIMMSLTVSLDSIPIGLTLVREPTAWIYSIGLFFTMTMMMSMLGLLLAKRLTVSLHRMSDRLGGVILIGLGLHILVTM</sequence>
<evidence type="ECO:0000256" key="5">
    <source>
        <dbReference type="SAM" id="Phobius"/>
    </source>
</evidence>